<dbReference type="AlphaFoldDB" id="A0A914XYI9"/>
<name>A0A914XYI9_9BILA</name>
<sequence length="93" mass="10145">MGKKLLSSLYMYTLKKSKSIADSTGSISPPRGSPVIMNRQNDSVRNLYQDDESISIKRSERSFENSINDKSGIHITSFVTSPLNTSTKSGTGG</sequence>
<evidence type="ECO:0000313" key="2">
    <source>
        <dbReference type="WBParaSite" id="PSU_v2.g10758.t1"/>
    </source>
</evidence>
<dbReference type="Proteomes" id="UP000887577">
    <property type="component" value="Unplaced"/>
</dbReference>
<proteinExistence type="predicted"/>
<organism evidence="1 2">
    <name type="scientific">Panagrolaimus superbus</name>
    <dbReference type="NCBI Taxonomy" id="310955"/>
    <lineage>
        <taxon>Eukaryota</taxon>
        <taxon>Metazoa</taxon>
        <taxon>Ecdysozoa</taxon>
        <taxon>Nematoda</taxon>
        <taxon>Chromadorea</taxon>
        <taxon>Rhabditida</taxon>
        <taxon>Tylenchina</taxon>
        <taxon>Panagrolaimomorpha</taxon>
        <taxon>Panagrolaimoidea</taxon>
        <taxon>Panagrolaimidae</taxon>
        <taxon>Panagrolaimus</taxon>
    </lineage>
</organism>
<dbReference type="WBParaSite" id="PSU_v2.g10758.t1">
    <property type="protein sequence ID" value="PSU_v2.g10758.t1"/>
    <property type="gene ID" value="PSU_v2.g10758"/>
</dbReference>
<accession>A0A914XYI9</accession>
<evidence type="ECO:0000313" key="1">
    <source>
        <dbReference type="Proteomes" id="UP000887577"/>
    </source>
</evidence>
<reference evidence="2" key="1">
    <citation type="submission" date="2022-11" db="UniProtKB">
        <authorList>
            <consortium name="WormBaseParasite"/>
        </authorList>
    </citation>
    <scope>IDENTIFICATION</scope>
</reference>
<keyword evidence="1" id="KW-1185">Reference proteome</keyword>
<protein>
    <submittedName>
        <fullName evidence="2">Uncharacterized protein</fullName>
    </submittedName>
</protein>